<dbReference type="RefSeq" id="XP_014182290.1">
    <property type="nucleotide sequence ID" value="XM_014326815.1"/>
</dbReference>
<evidence type="ECO:0000313" key="2">
    <source>
        <dbReference type="Proteomes" id="UP000002748"/>
    </source>
</evidence>
<name>J6F235_TRIAS</name>
<proteinExistence type="predicted"/>
<dbReference type="HOGENOM" id="CLU_921932_0_0_1"/>
<evidence type="ECO:0000313" key="1">
    <source>
        <dbReference type="EMBL" id="EJT51009.1"/>
    </source>
</evidence>
<dbReference type="VEuPathDB" id="FungiDB:A1Q1_07803"/>
<gene>
    <name evidence="1" type="ORF">A1Q1_07803</name>
</gene>
<sequence length="302" mass="33391">MVIEATGPRRADEPDDLSPAYVDIDARMTIVGASTSKLVRDFETLQQTLSGYVSSGARIVRGRMTELYPQSDEPARTVVLFFDTYPLALYHTVAHLQDPFAEEAVYHVRYDPAFGSVATARVQSVSTITAFPKRSTFLFTPVKSGRHGHSPNCQQCAGQSGVKVLDHILSHIVPDWIFNQGHRYRFVGAEQWSRDWISDELVAPTGTVWASSPTQDDVPSAIRWMLRELARHASGMYDAGADGEVLMNKLENAVSFISLGDLEKEMGPEDFKVVTAAPGAEFEIDAVAQARPNGHSRPVWPR</sequence>
<accession>J6F235</accession>
<dbReference type="GeneID" id="25991315"/>
<dbReference type="KEGG" id="tasa:A1Q1_07803"/>
<comment type="caution">
    <text evidence="1">The sequence shown here is derived from an EMBL/GenBank/DDBJ whole genome shotgun (WGS) entry which is preliminary data.</text>
</comment>
<reference evidence="1 2" key="1">
    <citation type="journal article" date="2012" name="Eukaryot. Cell">
        <title>Draft genome sequence of CBS 2479, the standard type strain of Trichosporon asahii.</title>
        <authorList>
            <person name="Yang R.Y."/>
            <person name="Li H.T."/>
            <person name="Zhu H."/>
            <person name="Zhou G.P."/>
            <person name="Wang M."/>
            <person name="Wang L."/>
        </authorList>
    </citation>
    <scope>NUCLEOTIDE SEQUENCE [LARGE SCALE GENOMIC DNA]</scope>
    <source>
        <strain evidence="2">ATCC 90039 / CBS 2479 / JCM 2466 / KCTC 7840 / NCYC 2677 / UAMH 7654</strain>
    </source>
</reference>
<protein>
    <submittedName>
        <fullName evidence="1">Uncharacterized protein</fullName>
    </submittedName>
</protein>
<organism evidence="1 2">
    <name type="scientific">Trichosporon asahii var. asahii (strain ATCC 90039 / CBS 2479 / JCM 2466 / KCTC 7840 / NBRC 103889/ NCYC 2677 / UAMH 7654)</name>
    <name type="common">Yeast</name>
    <dbReference type="NCBI Taxonomy" id="1186058"/>
    <lineage>
        <taxon>Eukaryota</taxon>
        <taxon>Fungi</taxon>
        <taxon>Dikarya</taxon>
        <taxon>Basidiomycota</taxon>
        <taxon>Agaricomycotina</taxon>
        <taxon>Tremellomycetes</taxon>
        <taxon>Trichosporonales</taxon>
        <taxon>Trichosporonaceae</taxon>
        <taxon>Trichosporon</taxon>
    </lineage>
</organism>
<dbReference type="AlphaFoldDB" id="J6F235"/>
<dbReference type="EMBL" id="ALBS01000077">
    <property type="protein sequence ID" value="EJT51009.1"/>
    <property type="molecule type" value="Genomic_DNA"/>
</dbReference>
<dbReference type="Proteomes" id="UP000002748">
    <property type="component" value="Unassembled WGS sequence"/>
</dbReference>